<dbReference type="Gene3D" id="3.30.1490.120">
    <property type="entry name" value="RNA polymerase Rpb7-like, N-terminal domain"/>
    <property type="match status" value="1"/>
</dbReference>
<dbReference type="AlphaFoldDB" id="A0A6J0KJL8"/>
<comment type="function">
    <text evidence="4">DNA-dependent RNA polymerase which catalyzes the transcription of DNA into RNA using the four ribonucleoside triphosphates as substrates.</text>
</comment>
<dbReference type="OrthoDB" id="1162399at2759"/>
<dbReference type="KEGG" id="rsz:108819518"/>
<dbReference type="RefSeq" id="XP_018448075.2">
    <property type="nucleotide sequence ID" value="XM_018592573.2"/>
</dbReference>
<reference evidence="5" key="1">
    <citation type="journal article" date="2019" name="Database">
        <title>The radish genome database (RadishGD): an integrated information resource for radish genomics.</title>
        <authorList>
            <person name="Yu H.J."/>
            <person name="Baek S."/>
            <person name="Lee Y.J."/>
            <person name="Cho A."/>
            <person name="Mun J.H."/>
        </authorList>
    </citation>
    <scope>NUCLEOTIDE SEQUENCE [LARGE SCALE GENOMIC DNA]</scope>
    <source>
        <strain evidence="5">cv. WK10039</strain>
    </source>
</reference>
<evidence type="ECO:0000313" key="7">
    <source>
        <dbReference type="RefSeq" id="XP_018448076.2"/>
    </source>
</evidence>
<dbReference type="GO" id="GO:0003727">
    <property type="term" value="F:single-stranded RNA binding"/>
    <property type="evidence" value="ECO:0007669"/>
    <property type="project" value="TreeGrafter"/>
</dbReference>
<dbReference type="PANTHER" id="PTHR12709:SF6">
    <property type="entry name" value="DNA-DIRECTED RNA POLYMERASE SUBUNIT 7-LIKE PROTEIN"/>
    <property type="match status" value="1"/>
</dbReference>
<dbReference type="GO" id="GO:0000428">
    <property type="term" value="C:DNA-directed RNA polymerase complex"/>
    <property type="evidence" value="ECO:0007669"/>
    <property type="project" value="UniProtKB-KW"/>
</dbReference>
<gene>
    <name evidence="6 7" type="primary">LOC108819518</name>
</gene>
<evidence type="ECO:0000256" key="3">
    <source>
        <dbReference type="ARBA" id="ARBA00023163"/>
    </source>
</evidence>
<reference evidence="6 7" key="2">
    <citation type="submission" date="2025-04" db="UniProtKB">
        <authorList>
            <consortium name="RefSeq"/>
        </authorList>
    </citation>
    <scope>IDENTIFICATION</scope>
    <source>
        <tissue evidence="6 7">Leaf</tissue>
    </source>
</reference>
<dbReference type="InterPro" id="IPR045113">
    <property type="entry name" value="Rpb7-like"/>
</dbReference>
<dbReference type="InterPro" id="IPR036898">
    <property type="entry name" value="RNA_pol_Rpb7-like_N_sf"/>
</dbReference>
<keyword evidence="5" id="KW-1185">Reference proteome</keyword>
<evidence type="ECO:0000256" key="2">
    <source>
        <dbReference type="ARBA" id="ARBA00022478"/>
    </source>
</evidence>
<evidence type="ECO:0000256" key="4">
    <source>
        <dbReference type="RuleBase" id="RU369086"/>
    </source>
</evidence>
<dbReference type="Gene3D" id="2.40.50.140">
    <property type="entry name" value="Nucleic acid-binding proteins"/>
    <property type="match status" value="1"/>
</dbReference>
<dbReference type="Proteomes" id="UP000504610">
    <property type="component" value="Chromosome 9"/>
</dbReference>
<proteinExistence type="predicted"/>
<dbReference type="RefSeq" id="XP_018448076.2">
    <property type="nucleotide sequence ID" value="XM_018592574.2"/>
</dbReference>
<keyword evidence="3 4" id="KW-0804">Transcription</keyword>
<keyword evidence="4" id="KW-0539">Nucleus</keyword>
<dbReference type="GeneID" id="108819518"/>
<organism evidence="5 6">
    <name type="scientific">Raphanus sativus</name>
    <name type="common">Radish</name>
    <name type="synonym">Raphanus raphanistrum var. sativus</name>
    <dbReference type="NCBI Taxonomy" id="3726"/>
    <lineage>
        <taxon>Eukaryota</taxon>
        <taxon>Viridiplantae</taxon>
        <taxon>Streptophyta</taxon>
        <taxon>Embryophyta</taxon>
        <taxon>Tracheophyta</taxon>
        <taxon>Spermatophyta</taxon>
        <taxon>Magnoliopsida</taxon>
        <taxon>eudicotyledons</taxon>
        <taxon>Gunneridae</taxon>
        <taxon>Pentapetalae</taxon>
        <taxon>rosids</taxon>
        <taxon>malvids</taxon>
        <taxon>Brassicales</taxon>
        <taxon>Brassicaceae</taxon>
        <taxon>Brassiceae</taxon>
        <taxon>Raphanus</taxon>
    </lineage>
</organism>
<keyword evidence="2 4" id="KW-0240">DNA-directed RNA polymerase</keyword>
<accession>A0A6J0KJL8</accession>
<comment type="subcellular location">
    <subcellularLocation>
        <location evidence="1 4">Nucleus</location>
    </subcellularLocation>
</comment>
<name>A0A6J0KJL8_RAPSA</name>
<dbReference type="GO" id="GO:0005634">
    <property type="term" value="C:nucleus"/>
    <property type="evidence" value="ECO:0007669"/>
    <property type="project" value="UniProtKB-SubCell"/>
</dbReference>
<dbReference type="PANTHER" id="PTHR12709">
    <property type="entry name" value="DNA-DIRECTED RNA POLYMERASE II, III"/>
    <property type="match status" value="1"/>
</dbReference>
<dbReference type="GO" id="GO:0006352">
    <property type="term" value="P:DNA-templated transcription initiation"/>
    <property type="evidence" value="ECO:0007669"/>
    <property type="project" value="UniProtKB-UniRule"/>
</dbReference>
<protein>
    <recommendedName>
        <fullName evidence="4">DNA-directed RNA polymerase subunit</fullName>
    </recommendedName>
</protein>
<evidence type="ECO:0000313" key="6">
    <source>
        <dbReference type="RefSeq" id="XP_018448075.2"/>
    </source>
</evidence>
<dbReference type="GO" id="GO:0003697">
    <property type="term" value="F:single-stranded DNA binding"/>
    <property type="evidence" value="ECO:0007669"/>
    <property type="project" value="TreeGrafter"/>
</dbReference>
<sequence>MKRMFSEVEMSRDVAIPAKHLKGHSPPHQQILTRLLQELLHEKACREHGFYLAITALKSIGNNNNNNDDSDQADTLTFPVSFTCRTFLPSRGNVMVGTVMKLLFNGPNGAATAVLISSGPLRYAYLSYLKMPDYHFVPAKSEEEEACFQKDDLTKIAVGVVVRFLVLGRRFKVSPEKRRTDVYVLASVEGDDDTLGPVSLTGCDRPYM</sequence>
<dbReference type="InterPro" id="IPR012340">
    <property type="entry name" value="NA-bd_OB-fold"/>
</dbReference>
<evidence type="ECO:0000313" key="5">
    <source>
        <dbReference type="Proteomes" id="UP000504610"/>
    </source>
</evidence>
<evidence type="ECO:0000256" key="1">
    <source>
        <dbReference type="ARBA" id="ARBA00004123"/>
    </source>
</evidence>